<name>A0AAV7VEU0_PLEWA</name>
<reference evidence="1" key="1">
    <citation type="journal article" date="2022" name="bioRxiv">
        <title>Sequencing and chromosome-scale assembly of the giantPleurodeles waltlgenome.</title>
        <authorList>
            <person name="Brown T."/>
            <person name="Elewa A."/>
            <person name="Iarovenko S."/>
            <person name="Subramanian E."/>
            <person name="Araus A.J."/>
            <person name="Petzold A."/>
            <person name="Susuki M."/>
            <person name="Suzuki K.-i.T."/>
            <person name="Hayashi T."/>
            <person name="Toyoda A."/>
            <person name="Oliveira C."/>
            <person name="Osipova E."/>
            <person name="Leigh N.D."/>
            <person name="Simon A."/>
            <person name="Yun M.H."/>
        </authorList>
    </citation>
    <scope>NUCLEOTIDE SEQUENCE</scope>
    <source>
        <strain evidence="1">20211129_DDA</strain>
        <tissue evidence="1">Liver</tissue>
    </source>
</reference>
<proteinExistence type="predicted"/>
<gene>
    <name evidence="1" type="ORF">NDU88_002883</name>
</gene>
<accession>A0AAV7VEU0</accession>
<comment type="caution">
    <text evidence="1">The sequence shown here is derived from an EMBL/GenBank/DDBJ whole genome shotgun (WGS) entry which is preliminary data.</text>
</comment>
<evidence type="ECO:0000313" key="2">
    <source>
        <dbReference type="Proteomes" id="UP001066276"/>
    </source>
</evidence>
<keyword evidence="2" id="KW-1185">Reference proteome</keyword>
<dbReference type="PANTHER" id="PTHR47510:SF3">
    <property type="entry name" value="ENDO_EXONUCLEASE_PHOSPHATASE DOMAIN-CONTAINING PROTEIN"/>
    <property type="match status" value="1"/>
</dbReference>
<evidence type="ECO:0008006" key="3">
    <source>
        <dbReference type="Google" id="ProtNLM"/>
    </source>
</evidence>
<dbReference type="AlphaFoldDB" id="A0AAV7VEU0"/>
<organism evidence="1 2">
    <name type="scientific">Pleurodeles waltl</name>
    <name type="common">Iberian ribbed newt</name>
    <dbReference type="NCBI Taxonomy" id="8319"/>
    <lineage>
        <taxon>Eukaryota</taxon>
        <taxon>Metazoa</taxon>
        <taxon>Chordata</taxon>
        <taxon>Craniata</taxon>
        <taxon>Vertebrata</taxon>
        <taxon>Euteleostomi</taxon>
        <taxon>Amphibia</taxon>
        <taxon>Batrachia</taxon>
        <taxon>Caudata</taxon>
        <taxon>Salamandroidea</taxon>
        <taxon>Salamandridae</taxon>
        <taxon>Pleurodelinae</taxon>
        <taxon>Pleurodeles</taxon>
    </lineage>
</organism>
<dbReference type="PANTHER" id="PTHR47510">
    <property type="entry name" value="REVERSE TRANSCRIPTASE DOMAIN-CONTAINING PROTEIN"/>
    <property type="match status" value="1"/>
</dbReference>
<evidence type="ECO:0000313" key="1">
    <source>
        <dbReference type="EMBL" id="KAJ1199045.1"/>
    </source>
</evidence>
<protein>
    <recommendedName>
        <fullName evidence="3">Reverse transcriptase domain-containing protein</fullName>
    </recommendedName>
</protein>
<sequence length="127" mass="14458">MNTIHSGSSPDPCQHRILNKASSIIAPQLRKNINSSFESITFPKSWKHAEINALLKQPKADPKDLENFRPISLLPFPAKVIEKAVNRQLTRFFKENCTLDPFQSRFRSNHSNETALIAATDYIKIIL</sequence>
<dbReference type="EMBL" id="JANPWB010000003">
    <property type="protein sequence ID" value="KAJ1199045.1"/>
    <property type="molecule type" value="Genomic_DNA"/>
</dbReference>
<dbReference type="Proteomes" id="UP001066276">
    <property type="component" value="Chromosome 2_1"/>
</dbReference>